<proteinExistence type="predicted"/>
<protein>
    <submittedName>
        <fullName evidence="2">Uncharacterized protein</fullName>
    </submittedName>
</protein>
<dbReference type="AlphaFoldDB" id="A0A7S9LDA6"/>
<keyword evidence="1" id="KW-1133">Transmembrane helix</keyword>
<name>A0A7S9LDA6_9PSED</name>
<reference evidence="2 3" key="1">
    <citation type="submission" date="2020-11" db="EMBL/GenBank/DDBJ databases">
        <title>Pseudomonas fulva producing VIM-24.</title>
        <authorList>
            <person name="Liu S."/>
        </authorList>
    </citation>
    <scope>NUCLEOTIDE SEQUENCE [LARGE SCALE GENOMIC DNA]</scope>
    <source>
        <strain evidence="2 3">ZDHY414</strain>
        <plasmid evidence="2 3">pVIM-24-ZDHY414</plasmid>
    </source>
</reference>
<evidence type="ECO:0000313" key="2">
    <source>
        <dbReference type="EMBL" id="QPH52157.1"/>
    </source>
</evidence>
<keyword evidence="2" id="KW-0614">Plasmid</keyword>
<gene>
    <name evidence="2" type="ORF">IZU98_25135</name>
</gene>
<evidence type="ECO:0000256" key="1">
    <source>
        <dbReference type="SAM" id="Phobius"/>
    </source>
</evidence>
<keyword evidence="1" id="KW-0472">Membrane</keyword>
<dbReference type="RefSeq" id="WP_191088027.1">
    <property type="nucleotide sequence ID" value="NZ_CP064945.1"/>
</dbReference>
<evidence type="ECO:0000313" key="3">
    <source>
        <dbReference type="Proteomes" id="UP000594430"/>
    </source>
</evidence>
<sequence length="167" mass="17793">MDAKDMIPVTINKTSSAVQGIAGLGSVIGFFVAPVPTVIGLILLEVVSGAISESSEGKGARALDRIERRRFDRDVALLRKHGTIPQTSVLSTDLVELHISLDQGTITGTILKGEHAGRPAQDLTAEELQAIAESAANQDTADIVKGYMRYRESVQTACPGRRNPTLT</sequence>
<geneLocation type="plasmid" evidence="2 3">
    <name>pVIM-24-ZDHY414</name>
</geneLocation>
<dbReference type="Proteomes" id="UP000594430">
    <property type="component" value="Plasmid pVIM-24-ZDHY414"/>
</dbReference>
<organism evidence="2 3">
    <name type="scientific">Pseudomonas fulva</name>
    <dbReference type="NCBI Taxonomy" id="47880"/>
    <lineage>
        <taxon>Bacteria</taxon>
        <taxon>Pseudomonadati</taxon>
        <taxon>Pseudomonadota</taxon>
        <taxon>Gammaproteobacteria</taxon>
        <taxon>Pseudomonadales</taxon>
        <taxon>Pseudomonadaceae</taxon>
        <taxon>Pseudomonas</taxon>
    </lineage>
</organism>
<dbReference type="EMBL" id="CP064948">
    <property type="protein sequence ID" value="QPH52157.1"/>
    <property type="molecule type" value="Genomic_DNA"/>
</dbReference>
<accession>A0A7S9LDA6</accession>
<keyword evidence="1" id="KW-0812">Transmembrane</keyword>
<feature type="transmembrane region" description="Helical" evidence="1">
    <location>
        <begin position="21"/>
        <end position="44"/>
    </location>
</feature>